<name>A0A1M4V9H0_9BACT</name>
<dbReference type="EMBL" id="FQUM01000002">
    <property type="protein sequence ID" value="SHE65498.1"/>
    <property type="molecule type" value="Genomic_DNA"/>
</dbReference>
<organism evidence="2 3">
    <name type="scientific">Mariniphaga anaerophila</name>
    <dbReference type="NCBI Taxonomy" id="1484053"/>
    <lineage>
        <taxon>Bacteria</taxon>
        <taxon>Pseudomonadati</taxon>
        <taxon>Bacteroidota</taxon>
        <taxon>Bacteroidia</taxon>
        <taxon>Marinilabiliales</taxon>
        <taxon>Prolixibacteraceae</taxon>
        <taxon>Mariniphaga</taxon>
    </lineage>
</organism>
<dbReference type="InterPro" id="IPR043504">
    <property type="entry name" value="Peptidase_S1_PA_chymotrypsin"/>
</dbReference>
<dbReference type="InterPro" id="IPR026444">
    <property type="entry name" value="Secre_tail"/>
</dbReference>
<accession>A0A1M4V9H0</accession>
<evidence type="ECO:0000313" key="3">
    <source>
        <dbReference type="Proteomes" id="UP000184164"/>
    </source>
</evidence>
<dbReference type="RefSeq" id="WP_072998977.1">
    <property type="nucleotide sequence ID" value="NZ_FQUM01000002.1"/>
</dbReference>
<dbReference type="Gene3D" id="2.60.40.10">
    <property type="entry name" value="Immunoglobulins"/>
    <property type="match status" value="1"/>
</dbReference>
<keyword evidence="3" id="KW-1185">Reference proteome</keyword>
<dbReference type="Pfam" id="PF13573">
    <property type="entry name" value="SprB"/>
    <property type="match status" value="7"/>
</dbReference>
<dbReference type="AlphaFoldDB" id="A0A1M4V9H0"/>
<dbReference type="STRING" id="1484053.SAMN05444274_10227"/>
<proteinExistence type="predicted"/>
<dbReference type="SUPFAM" id="SSF48726">
    <property type="entry name" value="Immunoglobulin"/>
    <property type="match status" value="1"/>
</dbReference>
<sequence>MTTKHILFFVLGMLMSGILFGQIQFWSDDFEAPGSPSSGVRTPSNNIGLGDPSSMYFKRTTNSEINLSFDFYTGQSGSYFWAGENHGGLFGAGNEEQNIVFSSIDISGKTGLTFKGLFAANNQGAAFENQLLGHSHSDYIIVEYSIDGGAYQSFLRFFSNNNTSSGVDNKTLAEDTNGDGIGDGALLTKNFTTFTKAIAGTGTTLTLRVLCFSNAGNEEMALDNFQLLADACVPPVVTANPQDRSICYNGNTTFEISATGATAYQWQVDAGGGFANVSDGGTYSGVTTSTLTITGASVAMTGYNYRCVAINETADCSANSNGATLSVSNINVSGSKSDATCNGAANGAAGVTPSGGVAPYSYSWSPSGGTGNTATGLAAGTYTVTVTDNIGCIATRSFTIEQPAALTVTADDQTNVSCNGGSDGAASVLVSGGTADYTYDWTGTPTGDGTASVTGLSAGTWTCTVTDASGCTASIDVIITEPDAITVTADDQTNVSCNGGSDGSASVLVSGGEGTYTYDWTGTPAGDGTASVTGLSAGIWTCTVTDANGCTASVDFIITEPAALTVTADDQTNVSCNGGSDGSASVLVSGGEGTYTYDWIGTPTGDGTASVTGLSAGTWTCTVTDANGCTASVDFTITEPVALMVTADDQTNVSCNGGSDGAASVLVSGGTADYTYDWTGTPTGDGTASVTGLSAGTWTCTVTDANGCTASVDFIITELSGFSVTADDQTNVLCNGGSNGVASVSVSGGEGPFTYDWTPGNPAGDGTASVTGLSAGLWTCMVTDINGCIATVDINITAPTALVLVVDEQTNVSCNGGADGAASVFNATGGVGGYRYNWTPGTPEGDRTNSATGLEAGTWTCIVTDANNCSSTVRFYITEPDAITSYIMETACESYTLNGETYNATGVYTQNLTASNGCDSTLVIDLTILNSTTSTIVETACDSYSLNGETYTESGIYTQTVPNAVLCDSIITIDLTINKSYFESETVEACDSYTWSDGKVYTSSGTYIQNLTTENGCDSTQQLILTIAEKPVSTVSSTDGITLLAEADAESYQWINCATNEPIEGENSNIFVANENGEYAVVVSNKSGCADTSECFIVTTVGINENKIAETLVHLFPNPTKGLVTLELTEISESDVSVFNMRGKLVLSLPRVQSGYEIDLSSFEPGVYFVKGTHKRGTWTKQIVKM</sequence>
<dbReference type="InterPro" id="IPR025667">
    <property type="entry name" value="SprB_repeat"/>
</dbReference>
<dbReference type="Pfam" id="PF18962">
    <property type="entry name" value="Por_Secre_tail"/>
    <property type="match status" value="1"/>
</dbReference>
<dbReference type="NCBIfam" id="TIGR04183">
    <property type="entry name" value="Por_Secre_tail"/>
    <property type="match status" value="1"/>
</dbReference>
<evidence type="ECO:0000313" key="2">
    <source>
        <dbReference type="EMBL" id="SHE65498.1"/>
    </source>
</evidence>
<dbReference type="OrthoDB" id="7794186at2"/>
<evidence type="ECO:0000259" key="1">
    <source>
        <dbReference type="Pfam" id="PF18962"/>
    </source>
</evidence>
<dbReference type="InterPro" id="IPR036179">
    <property type="entry name" value="Ig-like_dom_sf"/>
</dbReference>
<protein>
    <submittedName>
        <fullName evidence="2">Por secretion system C-terminal sorting domain-containing protein</fullName>
    </submittedName>
</protein>
<gene>
    <name evidence="2" type="ORF">SAMN05444274_10227</name>
</gene>
<dbReference type="InterPro" id="IPR013783">
    <property type="entry name" value="Ig-like_fold"/>
</dbReference>
<dbReference type="Gene3D" id="2.60.40.740">
    <property type="match status" value="1"/>
</dbReference>
<dbReference type="Proteomes" id="UP000184164">
    <property type="component" value="Unassembled WGS sequence"/>
</dbReference>
<dbReference type="Gene3D" id="2.40.10.10">
    <property type="entry name" value="Trypsin-like serine proteases"/>
    <property type="match status" value="3"/>
</dbReference>
<feature type="domain" description="Secretion system C-terminal sorting" evidence="1">
    <location>
        <begin position="1115"/>
        <end position="1183"/>
    </location>
</feature>
<reference evidence="2 3" key="1">
    <citation type="submission" date="2016-11" db="EMBL/GenBank/DDBJ databases">
        <authorList>
            <person name="Jaros S."/>
            <person name="Januszkiewicz K."/>
            <person name="Wedrychowicz H."/>
        </authorList>
    </citation>
    <scope>NUCLEOTIDE SEQUENCE [LARGE SCALE GENOMIC DNA]</scope>
    <source>
        <strain evidence="2 3">DSM 26910</strain>
    </source>
</reference>